<dbReference type="CDD" id="cd00332">
    <property type="entry name" value="PAL-HAL"/>
    <property type="match status" value="1"/>
</dbReference>
<dbReference type="EC" id="4.3.1.3" evidence="2 6"/>
<dbReference type="FunFam" id="1.10.275.10:FF:000005">
    <property type="entry name" value="Histidine ammonia-lyase"/>
    <property type="match status" value="1"/>
</dbReference>
<dbReference type="SUPFAM" id="SSF48557">
    <property type="entry name" value="L-aspartase-like"/>
    <property type="match status" value="1"/>
</dbReference>
<evidence type="ECO:0000256" key="2">
    <source>
        <dbReference type="ARBA" id="ARBA00012994"/>
    </source>
</evidence>
<comment type="similarity">
    <text evidence="7">Belongs to the PAL/histidase family.</text>
</comment>
<reference evidence="10 11" key="1">
    <citation type="submission" date="2020-07" db="EMBL/GenBank/DDBJ databases">
        <title>Sequencing the genomes of 1000 actinobacteria strains.</title>
        <authorList>
            <person name="Klenk H.-P."/>
        </authorList>
    </citation>
    <scope>NUCLEOTIDE SEQUENCE [LARGE SCALE GENOMIC DNA]</scope>
    <source>
        <strain evidence="10 11">DSM 22083</strain>
    </source>
</reference>
<dbReference type="AlphaFoldDB" id="A0A7Y9IDC9"/>
<dbReference type="InterPro" id="IPR024083">
    <property type="entry name" value="Fumarase/histidase_N"/>
</dbReference>
<dbReference type="InterPro" id="IPR008948">
    <property type="entry name" value="L-Aspartase-like"/>
</dbReference>
<evidence type="ECO:0000256" key="5">
    <source>
        <dbReference type="ARBA" id="ARBA00049269"/>
    </source>
</evidence>
<dbReference type="InterPro" id="IPR005921">
    <property type="entry name" value="HutH"/>
</dbReference>
<comment type="catalytic activity">
    <reaction evidence="5 8">
        <text>L-histidine = trans-urocanate + NH4(+)</text>
        <dbReference type="Rhea" id="RHEA:21232"/>
        <dbReference type="ChEBI" id="CHEBI:17771"/>
        <dbReference type="ChEBI" id="CHEBI:28938"/>
        <dbReference type="ChEBI" id="CHEBI:57595"/>
        <dbReference type="EC" id="4.3.1.3"/>
    </reaction>
</comment>
<dbReference type="InterPro" id="IPR022313">
    <property type="entry name" value="Phe/His_NH3-lyase_AS"/>
</dbReference>
<dbReference type="GO" id="GO:0019556">
    <property type="term" value="P:L-histidine catabolic process to glutamate and formamide"/>
    <property type="evidence" value="ECO:0007669"/>
    <property type="project" value="UniProtKB-UniPathway"/>
</dbReference>
<evidence type="ECO:0000313" key="11">
    <source>
        <dbReference type="Proteomes" id="UP000569914"/>
    </source>
</evidence>
<evidence type="ECO:0000313" key="10">
    <source>
        <dbReference type="EMBL" id="NYE74632.1"/>
    </source>
</evidence>
<evidence type="ECO:0000256" key="3">
    <source>
        <dbReference type="ARBA" id="ARBA00022808"/>
    </source>
</evidence>
<dbReference type="UniPathway" id="UPA00379">
    <property type="reaction ID" value="UER00549"/>
</dbReference>
<dbReference type="Gene3D" id="1.10.275.10">
    <property type="entry name" value="Fumarase/aspartase (N-terminal domain)"/>
    <property type="match status" value="1"/>
</dbReference>
<dbReference type="PANTHER" id="PTHR10362">
    <property type="entry name" value="HISTIDINE AMMONIA-LYASE"/>
    <property type="match status" value="1"/>
</dbReference>
<evidence type="ECO:0000256" key="1">
    <source>
        <dbReference type="ARBA" id="ARBA00005113"/>
    </source>
</evidence>
<dbReference type="Pfam" id="PF00221">
    <property type="entry name" value="Lyase_aromatic"/>
    <property type="match status" value="1"/>
</dbReference>
<evidence type="ECO:0000256" key="7">
    <source>
        <dbReference type="RuleBase" id="RU003954"/>
    </source>
</evidence>
<dbReference type="Gene3D" id="1.20.200.10">
    <property type="entry name" value="Fumarase/aspartase (Central domain)"/>
    <property type="match status" value="1"/>
</dbReference>
<dbReference type="GO" id="GO:0019557">
    <property type="term" value="P:L-histidine catabolic process to glutamate and formate"/>
    <property type="evidence" value="ECO:0007669"/>
    <property type="project" value="UniProtKB-UniPathway"/>
</dbReference>
<keyword evidence="4 7" id="KW-0456">Lyase</keyword>
<evidence type="ECO:0000256" key="8">
    <source>
        <dbReference type="RuleBase" id="RU004479"/>
    </source>
</evidence>
<dbReference type="EMBL" id="JACCBU010000001">
    <property type="protein sequence ID" value="NYE74632.1"/>
    <property type="molecule type" value="Genomic_DNA"/>
</dbReference>
<evidence type="ECO:0000256" key="4">
    <source>
        <dbReference type="ARBA" id="ARBA00023239"/>
    </source>
</evidence>
<dbReference type="InterPro" id="IPR001106">
    <property type="entry name" value="Aromatic_Lyase"/>
</dbReference>
<name>A0A7Y9IDC9_9ACTN</name>
<comment type="caution">
    <text evidence="10">The sequence shown here is derived from an EMBL/GenBank/DDBJ whole genome shotgun (WGS) entry which is preliminary data.</text>
</comment>
<gene>
    <name evidence="10" type="ORF">BKA15_005961</name>
</gene>
<dbReference type="GO" id="GO:0005737">
    <property type="term" value="C:cytoplasm"/>
    <property type="evidence" value="ECO:0007669"/>
    <property type="project" value="UniProtKB-SubCell"/>
</dbReference>
<dbReference type="PROSITE" id="PS00488">
    <property type="entry name" value="PAL_HISTIDASE"/>
    <property type="match status" value="1"/>
</dbReference>
<evidence type="ECO:0000256" key="6">
    <source>
        <dbReference type="NCBIfam" id="TIGR01225"/>
    </source>
</evidence>
<comment type="pathway">
    <text evidence="1 8">Amino-acid degradation; L-histidine degradation into L-glutamate; N-formimidoyl-L-glutamate from L-histidine: step 1/3.</text>
</comment>
<dbReference type="GO" id="GO:0004397">
    <property type="term" value="F:histidine ammonia-lyase activity"/>
    <property type="evidence" value="ECO:0007669"/>
    <property type="project" value="UniProtKB-UniRule"/>
</dbReference>
<keyword evidence="11" id="KW-1185">Reference proteome</keyword>
<sequence>MNAASGSVQLGIGPLAAADVIAVARHDAVVRLAEEARTEVRRTRAVIEALAGDAEPHYGVSTGFGALATTHIPADRRAALQASLIRSHAAGSGPEVEREVVRALMLLRCSTLATGRTGVRESTVDGNLALINAGITPVVHEYGSLGCSGDLAPLAHCALALTGEGLVRDRSGQVRPAAEALAEAGIAPIMLAEKEGLALINGTDGMLGMLLLAIDDLRSLITISDVTAAMSVEGLLGTDHVFAADLHALRPHPGQAASAANLRLIMADSEIRASHQVEDCPRVQDAYSLRCAPQVAGAARDTVDHAAVVAGWELAAAIDNPVITLDDRVESNGNFHGAPIAYQLDFLAIVAADLASIAERRTDRFLDRARNHGLPPFLADDPGVDSGLMIAQYTQAAIVSELKRLAAPASVDSIPSSAMQEDHVSMGWSAGRKLRRSIDGLRRVLAIELITAARGLRLRAPLRPGPATAAAISVLEGAGVAGPGPDRWLSPEIETAVRVIKDGSLRTAVESVTGPLR</sequence>
<dbReference type="RefSeq" id="WP_179757089.1">
    <property type="nucleotide sequence ID" value="NZ_JACCBU010000001.1"/>
</dbReference>
<accession>A0A7Y9IDC9</accession>
<organism evidence="10 11">
    <name type="scientific">Microlunatus parietis</name>
    <dbReference type="NCBI Taxonomy" id="682979"/>
    <lineage>
        <taxon>Bacteria</taxon>
        <taxon>Bacillati</taxon>
        <taxon>Actinomycetota</taxon>
        <taxon>Actinomycetes</taxon>
        <taxon>Propionibacteriales</taxon>
        <taxon>Propionibacteriaceae</taxon>
        <taxon>Microlunatus</taxon>
    </lineage>
</organism>
<dbReference type="Proteomes" id="UP000569914">
    <property type="component" value="Unassembled WGS sequence"/>
</dbReference>
<protein>
    <recommendedName>
        <fullName evidence="2 6">Histidine ammonia-lyase</fullName>
        <ecNumber evidence="2 6">4.3.1.3</ecNumber>
    </recommendedName>
</protein>
<keyword evidence="3 8" id="KW-0369">Histidine metabolism</keyword>
<dbReference type="NCBIfam" id="TIGR01225">
    <property type="entry name" value="hutH"/>
    <property type="match status" value="1"/>
</dbReference>
<evidence type="ECO:0000256" key="9">
    <source>
        <dbReference type="RuleBase" id="RU004480"/>
    </source>
</evidence>
<dbReference type="NCBIfam" id="NF006871">
    <property type="entry name" value="PRK09367.1"/>
    <property type="match status" value="1"/>
</dbReference>
<proteinExistence type="inferred from homology"/>
<comment type="subcellular location">
    <subcellularLocation>
        <location evidence="9">Cytoplasm</location>
    </subcellularLocation>
</comment>